<accession>A0ACB9M5M7</accession>
<sequence length="453" mass="49150">MASILIRNPSSKRLLSFPSPSPVGGFFRCGNVIPGVSTAESAAGPARSLESSIPWLRSMATFTRTKPHVNVGTIGHVDHGKTTLTAAITKVLAEEGKAKAVAFDEIDKAPEEKKRGITIATAHVEYETVKRHYAHVDCPGHADYVKNMITGAAQMDGGILVVSAPDGPMPQTKEHILLARQVGVPSLVCFLNKVDAVDDPELLELVEMELRELLSFYKFPGDEIPIVRGSALSALQGTNEDIGKQAILKLMEAVDAYIPDPVRQLDKPFLMPIEDVFSIQGRGTVATGRVEQGTIKVGEEVEVLGLMGAPLKTTVTGVEMFKKILDHGQAGDNVGLLLRGLKREDIQRGQVIAKPNTVKTYKKFEAEIYVLTKDEGGRHTAFFSNYRPQFYMRTADITGKVELPEDVKMVMPGDNVTATFELIQPVPLEPGQRFALREGGRTVGAGVVSKVLS</sequence>
<dbReference type="EMBL" id="CM042889">
    <property type="protein sequence ID" value="KAI4319450.1"/>
    <property type="molecule type" value="Genomic_DNA"/>
</dbReference>
<comment type="caution">
    <text evidence="1">The sequence shown here is derived from an EMBL/GenBank/DDBJ whole genome shotgun (WGS) entry which is preliminary data.</text>
</comment>
<organism evidence="1 2">
    <name type="scientific">Melastoma candidum</name>
    <dbReference type="NCBI Taxonomy" id="119954"/>
    <lineage>
        <taxon>Eukaryota</taxon>
        <taxon>Viridiplantae</taxon>
        <taxon>Streptophyta</taxon>
        <taxon>Embryophyta</taxon>
        <taxon>Tracheophyta</taxon>
        <taxon>Spermatophyta</taxon>
        <taxon>Magnoliopsida</taxon>
        <taxon>eudicotyledons</taxon>
        <taxon>Gunneridae</taxon>
        <taxon>Pentapetalae</taxon>
        <taxon>rosids</taxon>
        <taxon>malvids</taxon>
        <taxon>Myrtales</taxon>
        <taxon>Melastomataceae</taxon>
        <taxon>Melastomatoideae</taxon>
        <taxon>Melastomateae</taxon>
        <taxon>Melastoma</taxon>
    </lineage>
</organism>
<dbReference type="Proteomes" id="UP001057402">
    <property type="component" value="Chromosome 10"/>
</dbReference>
<evidence type="ECO:0000313" key="1">
    <source>
        <dbReference type="EMBL" id="KAI4319450.1"/>
    </source>
</evidence>
<reference evidence="2" key="1">
    <citation type="journal article" date="2023" name="Front. Plant Sci.">
        <title>Chromosomal-level genome assembly of Melastoma candidum provides insights into trichome evolution.</title>
        <authorList>
            <person name="Zhong Y."/>
            <person name="Wu W."/>
            <person name="Sun C."/>
            <person name="Zou P."/>
            <person name="Liu Y."/>
            <person name="Dai S."/>
            <person name="Zhou R."/>
        </authorList>
    </citation>
    <scope>NUCLEOTIDE SEQUENCE [LARGE SCALE GENOMIC DNA]</scope>
</reference>
<evidence type="ECO:0000313" key="2">
    <source>
        <dbReference type="Proteomes" id="UP001057402"/>
    </source>
</evidence>
<protein>
    <submittedName>
        <fullName evidence="1">Uncharacterized protein</fullName>
    </submittedName>
</protein>
<proteinExistence type="predicted"/>
<name>A0ACB9M5M7_9MYRT</name>
<keyword evidence="2" id="KW-1185">Reference proteome</keyword>
<gene>
    <name evidence="1" type="ORF">MLD38_033047</name>
</gene>